<dbReference type="Pfam" id="PF00512">
    <property type="entry name" value="HisKA"/>
    <property type="match status" value="1"/>
</dbReference>
<dbReference type="PROSITE" id="PS50110">
    <property type="entry name" value="RESPONSE_REGULATORY"/>
    <property type="match status" value="1"/>
</dbReference>
<feature type="modified residue" description="4-aspartylphosphate" evidence="8">
    <location>
        <position position="51"/>
    </location>
</feature>
<dbReference type="SMART" id="SM00448">
    <property type="entry name" value="REC"/>
    <property type="match status" value="1"/>
</dbReference>
<keyword evidence="6" id="KW-0238">DNA-binding</keyword>
<dbReference type="Gene3D" id="6.10.250.690">
    <property type="match status" value="1"/>
</dbReference>
<evidence type="ECO:0000256" key="6">
    <source>
        <dbReference type="ARBA" id="ARBA00023125"/>
    </source>
</evidence>
<evidence type="ECO:0000256" key="5">
    <source>
        <dbReference type="ARBA" id="ARBA00023015"/>
    </source>
</evidence>
<keyword evidence="7" id="KW-0804">Transcription</keyword>
<gene>
    <name evidence="10" type="ORF">KI810_13815</name>
</gene>
<evidence type="ECO:0000259" key="9">
    <source>
        <dbReference type="PROSITE" id="PS50110"/>
    </source>
</evidence>
<evidence type="ECO:0000256" key="8">
    <source>
        <dbReference type="PROSITE-ProRule" id="PRU00169"/>
    </source>
</evidence>
<organism evidence="10 11">
    <name type="scientific">Geomobilimonas luticola</name>
    <dbReference type="NCBI Taxonomy" id="1114878"/>
    <lineage>
        <taxon>Bacteria</taxon>
        <taxon>Pseudomonadati</taxon>
        <taxon>Thermodesulfobacteriota</taxon>
        <taxon>Desulfuromonadia</taxon>
        <taxon>Geobacterales</taxon>
        <taxon>Geobacteraceae</taxon>
        <taxon>Geomobilimonas</taxon>
    </lineage>
</organism>
<evidence type="ECO:0000313" key="11">
    <source>
        <dbReference type="Proteomes" id="UP000756860"/>
    </source>
</evidence>
<evidence type="ECO:0000256" key="7">
    <source>
        <dbReference type="ARBA" id="ARBA00023163"/>
    </source>
</evidence>
<keyword evidence="5" id="KW-0805">Transcription regulation</keyword>
<keyword evidence="4" id="KW-0902">Two-component regulatory system</keyword>
<dbReference type="Proteomes" id="UP000756860">
    <property type="component" value="Unassembled WGS sequence"/>
</dbReference>
<dbReference type="EC" id="2.7.13.3" evidence="2"/>
<reference evidence="10 11" key="1">
    <citation type="submission" date="2021-05" db="EMBL/GenBank/DDBJ databases">
        <title>The draft genome of Geobacter luticola JCM 17780.</title>
        <authorList>
            <person name="Xu Z."/>
            <person name="Masuda Y."/>
            <person name="Itoh H."/>
            <person name="Senoo K."/>
        </authorList>
    </citation>
    <scope>NUCLEOTIDE SEQUENCE [LARGE SCALE GENOMIC DNA]</scope>
    <source>
        <strain evidence="10 11">JCM 17780</strain>
    </source>
</reference>
<evidence type="ECO:0000256" key="2">
    <source>
        <dbReference type="ARBA" id="ARBA00012438"/>
    </source>
</evidence>
<accession>A0ABS5SHP4</accession>
<dbReference type="InterPro" id="IPR001789">
    <property type="entry name" value="Sig_transdc_resp-reg_receiver"/>
</dbReference>
<sequence>MEKILVIDDSKVTQMLVRDILVGCYELTFRDDGRSGIVAVKQVVPDLILLDVRLPDMDGFTVCRELKEDETTRDIPVIFITTMDAESERVRGFDAGAEDYVVKPFSLHELLARVKVHLASRKARRQEVELERLNVFREMAVALSHEINNPLTTVYAYLHLLQKDVGHSSATAKQAITGIQQELERIRLITERMARATEAVTTNYRHDISMIDLHNL</sequence>
<dbReference type="Gene3D" id="3.40.50.2300">
    <property type="match status" value="1"/>
</dbReference>
<name>A0ABS5SHP4_9BACT</name>
<evidence type="ECO:0000313" key="10">
    <source>
        <dbReference type="EMBL" id="MBT0654136.1"/>
    </source>
</evidence>
<proteinExistence type="predicted"/>
<dbReference type="InterPro" id="IPR036097">
    <property type="entry name" value="HisK_dim/P_sf"/>
</dbReference>
<comment type="caution">
    <text evidence="10">The sequence shown here is derived from an EMBL/GenBank/DDBJ whole genome shotgun (WGS) entry which is preliminary data.</text>
</comment>
<evidence type="ECO:0000256" key="1">
    <source>
        <dbReference type="ARBA" id="ARBA00000085"/>
    </source>
</evidence>
<dbReference type="InterPro" id="IPR039420">
    <property type="entry name" value="WalR-like"/>
</dbReference>
<dbReference type="PANTHER" id="PTHR48111">
    <property type="entry name" value="REGULATOR OF RPOS"/>
    <property type="match status" value="1"/>
</dbReference>
<dbReference type="PANTHER" id="PTHR48111:SF1">
    <property type="entry name" value="TWO-COMPONENT RESPONSE REGULATOR ORR33"/>
    <property type="match status" value="1"/>
</dbReference>
<dbReference type="Gene3D" id="1.10.287.130">
    <property type="match status" value="1"/>
</dbReference>
<dbReference type="Pfam" id="PF00072">
    <property type="entry name" value="Response_reg"/>
    <property type="match status" value="1"/>
</dbReference>
<feature type="domain" description="Response regulatory" evidence="9">
    <location>
        <begin position="3"/>
        <end position="118"/>
    </location>
</feature>
<evidence type="ECO:0000256" key="4">
    <source>
        <dbReference type="ARBA" id="ARBA00023012"/>
    </source>
</evidence>
<protein>
    <recommendedName>
        <fullName evidence="2">histidine kinase</fullName>
        <ecNumber evidence="2">2.7.13.3</ecNumber>
    </recommendedName>
</protein>
<keyword evidence="11" id="KW-1185">Reference proteome</keyword>
<dbReference type="SUPFAM" id="SSF52172">
    <property type="entry name" value="CheY-like"/>
    <property type="match status" value="1"/>
</dbReference>
<dbReference type="SUPFAM" id="SSF47384">
    <property type="entry name" value="Homodimeric domain of signal transducing histidine kinase"/>
    <property type="match status" value="1"/>
</dbReference>
<dbReference type="CDD" id="cd00082">
    <property type="entry name" value="HisKA"/>
    <property type="match status" value="1"/>
</dbReference>
<evidence type="ECO:0000256" key="3">
    <source>
        <dbReference type="ARBA" id="ARBA00022553"/>
    </source>
</evidence>
<comment type="catalytic activity">
    <reaction evidence="1">
        <text>ATP + protein L-histidine = ADP + protein N-phospho-L-histidine.</text>
        <dbReference type="EC" id="2.7.13.3"/>
    </reaction>
</comment>
<keyword evidence="3 8" id="KW-0597">Phosphoprotein</keyword>
<dbReference type="InterPro" id="IPR003661">
    <property type="entry name" value="HisK_dim/P_dom"/>
</dbReference>
<dbReference type="InterPro" id="IPR011006">
    <property type="entry name" value="CheY-like_superfamily"/>
</dbReference>
<dbReference type="SMART" id="SM00388">
    <property type="entry name" value="HisKA"/>
    <property type="match status" value="1"/>
</dbReference>
<dbReference type="EMBL" id="JAHCVK010000007">
    <property type="protein sequence ID" value="MBT0654136.1"/>
    <property type="molecule type" value="Genomic_DNA"/>
</dbReference>